<feature type="region of interest" description="Disordered" evidence="1">
    <location>
        <begin position="1"/>
        <end position="32"/>
    </location>
</feature>
<evidence type="ECO:0000256" key="2">
    <source>
        <dbReference type="SAM" id="Phobius"/>
    </source>
</evidence>
<dbReference type="EMBL" id="JYGS01000004">
    <property type="protein sequence ID" value="KJQ74472.1"/>
    <property type="molecule type" value="Genomic_DNA"/>
</dbReference>
<dbReference type="PATRIC" id="fig|28037.215.peg.724"/>
<dbReference type="AlphaFoldDB" id="A0A0F2DU05"/>
<feature type="compositionally biased region" description="Polar residues" evidence="1">
    <location>
        <begin position="19"/>
        <end position="32"/>
    </location>
</feature>
<keyword evidence="2" id="KW-0812">Transmembrane</keyword>
<feature type="transmembrane region" description="Helical" evidence="2">
    <location>
        <begin position="51"/>
        <end position="68"/>
    </location>
</feature>
<evidence type="ECO:0000313" key="4">
    <source>
        <dbReference type="Proteomes" id="UP000033590"/>
    </source>
</evidence>
<proteinExistence type="predicted"/>
<accession>A0A0F2DU05</accession>
<protein>
    <submittedName>
        <fullName evidence="3">Uncharacterized protein</fullName>
    </submittedName>
</protein>
<organism evidence="3 4">
    <name type="scientific">Streptococcus mitis</name>
    <dbReference type="NCBI Taxonomy" id="28037"/>
    <lineage>
        <taxon>Bacteria</taxon>
        <taxon>Bacillati</taxon>
        <taxon>Bacillota</taxon>
        <taxon>Bacilli</taxon>
        <taxon>Lactobacillales</taxon>
        <taxon>Streptococcaceae</taxon>
        <taxon>Streptococcus</taxon>
        <taxon>Streptococcus mitis group</taxon>
    </lineage>
</organism>
<evidence type="ECO:0000256" key="1">
    <source>
        <dbReference type="SAM" id="MobiDB-lite"/>
    </source>
</evidence>
<sequence>MPSKKEKMNNIPIEEDVPKNTNSQFPTDNANNVKPNLVTKEVFNTIKGHNLLGWCVTLLVIVYVVETYRNNGGISPVGESFIEIIKLLIFSLTGYLFGTNSNNKEQ</sequence>
<keyword evidence="2" id="KW-1133">Transmembrane helix</keyword>
<comment type="caution">
    <text evidence="3">The sequence shown here is derived from an EMBL/GenBank/DDBJ whole genome shotgun (WGS) entry which is preliminary data.</text>
</comment>
<dbReference type="RefSeq" id="WP_045605744.1">
    <property type="nucleotide sequence ID" value="NZ_JYGS01000004.1"/>
</dbReference>
<gene>
    <name evidence="3" type="ORF">TZ93_00725</name>
</gene>
<feature type="transmembrane region" description="Helical" evidence="2">
    <location>
        <begin position="80"/>
        <end position="98"/>
    </location>
</feature>
<evidence type="ECO:0000313" key="3">
    <source>
        <dbReference type="EMBL" id="KJQ74472.1"/>
    </source>
</evidence>
<dbReference type="Proteomes" id="UP000033590">
    <property type="component" value="Unassembled WGS sequence"/>
</dbReference>
<reference evidence="3 4" key="1">
    <citation type="submission" date="2015-02" db="EMBL/GenBank/DDBJ databases">
        <title>Evolution of amylase-binding proteins of oral streptococcal species.</title>
        <authorList>
            <person name="Haase E.M."/>
        </authorList>
    </citation>
    <scope>NUCLEOTIDE SEQUENCE [LARGE SCALE GENOMIC DNA]</scope>
    <source>
        <strain evidence="3 4">SK145</strain>
    </source>
</reference>
<name>A0A0F2DU05_STRMT</name>
<keyword evidence="2" id="KW-0472">Membrane</keyword>